<comment type="similarity">
    <text evidence="6">Belongs to the TRAPP small subunits family. TRAPPC4 subfamily.</text>
</comment>
<dbReference type="Proteomes" id="UP001244341">
    <property type="component" value="Chromosome 17b"/>
</dbReference>
<dbReference type="SMART" id="SM01399">
    <property type="entry name" value="Sybindin"/>
    <property type="match status" value="1"/>
</dbReference>
<evidence type="ECO:0000256" key="3">
    <source>
        <dbReference type="ARBA" id="ARBA00022824"/>
    </source>
</evidence>
<dbReference type="InterPro" id="IPR011012">
    <property type="entry name" value="Longin-like_dom_sf"/>
</dbReference>
<evidence type="ECO:0000256" key="5">
    <source>
        <dbReference type="ARBA" id="ARBA00023034"/>
    </source>
</evidence>
<evidence type="ECO:0000313" key="9">
    <source>
        <dbReference type="Proteomes" id="UP001244341"/>
    </source>
</evidence>
<dbReference type="Pfam" id="PF04099">
    <property type="entry name" value="Sybindin"/>
    <property type="match status" value="2"/>
</dbReference>
<proteinExistence type="inferred from homology"/>
<keyword evidence="3 7" id="KW-0256">Endoplasmic reticulum</keyword>
<keyword evidence="4 7" id="KW-0931">ER-Golgi transport</keyword>
<comment type="subunit">
    <text evidence="7">Part of the multisubunit transport protein particle (TRAPP) complex.</text>
</comment>
<keyword evidence="2 7" id="KW-0813">Transport</keyword>
<evidence type="ECO:0000256" key="7">
    <source>
        <dbReference type="RuleBase" id="RU366065"/>
    </source>
</evidence>
<evidence type="ECO:0000313" key="8">
    <source>
        <dbReference type="EMBL" id="WIA24024.1"/>
    </source>
</evidence>
<comment type="subcellular location">
    <subcellularLocation>
        <location evidence="7">Endoplasmic reticulum</location>
    </subcellularLocation>
    <subcellularLocation>
        <location evidence="7">Golgi apparatus</location>
        <location evidence="7">cis-Golgi network</location>
    </subcellularLocation>
    <subcellularLocation>
        <location evidence="1">Golgi apparatus</location>
    </subcellularLocation>
</comment>
<gene>
    <name evidence="8" type="ORF">OEZ85_013644</name>
</gene>
<evidence type="ECO:0000256" key="4">
    <source>
        <dbReference type="ARBA" id="ARBA00022892"/>
    </source>
</evidence>
<accession>A0ABY8UQZ8</accession>
<organism evidence="8 9">
    <name type="scientific">Tetradesmus obliquus</name>
    <name type="common">Green alga</name>
    <name type="synonym">Acutodesmus obliquus</name>
    <dbReference type="NCBI Taxonomy" id="3088"/>
    <lineage>
        <taxon>Eukaryota</taxon>
        <taxon>Viridiplantae</taxon>
        <taxon>Chlorophyta</taxon>
        <taxon>core chlorophytes</taxon>
        <taxon>Chlorophyceae</taxon>
        <taxon>CS clade</taxon>
        <taxon>Sphaeropleales</taxon>
        <taxon>Scenedesmaceae</taxon>
        <taxon>Tetradesmus</taxon>
    </lineage>
</organism>
<sequence length="185" mass="20673">MSLIYSLYVINKSGGLIYSRDFEPSAKLDLNDTLRLASIWHSLHAIASQLSPAPGCGGIELLQAESFDLHCLQAPTGTKFLLMVEPQCPQVTALLGRIYELYSDFVMKNPFYEVEQVRSRDLGEESSAKTLGIERWLFVKNPFYEVEQVIKCELFDEAVDLAVKRYPLMLLAAPQQALVLGPMGA</sequence>
<keyword evidence="9" id="KW-1185">Reference proteome</keyword>
<evidence type="ECO:0000256" key="6">
    <source>
        <dbReference type="ARBA" id="ARBA00038179"/>
    </source>
</evidence>
<evidence type="ECO:0000256" key="1">
    <source>
        <dbReference type="ARBA" id="ARBA00004555"/>
    </source>
</evidence>
<evidence type="ECO:0000256" key="2">
    <source>
        <dbReference type="ARBA" id="ARBA00022448"/>
    </source>
</evidence>
<protein>
    <recommendedName>
        <fullName evidence="7">Trafficking protein particle complex subunit</fullName>
    </recommendedName>
</protein>
<dbReference type="InterPro" id="IPR007233">
    <property type="entry name" value="TRAPPC"/>
</dbReference>
<dbReference type="PANTHER" id="PTHR23249:SF15">
    <property type="entry name" value="TRAFFICKING PROTEIN PARTICLE COMPLEX SUBUNIT 4"/>
    <property type="match status" value="1"/>
</dbReference>
<reference evidence="8 9" key="1">
    <citation type="submission" date="2023-05" db="EMBL/GenBank/DDBJ databases">
        <title>A 100% complete, gapless, phased diploid assembly of the Scenedesmus obliquus UTEX 3031 genome.</title>
        <authorList>
            <person name="Biondi T.C."/>
            <person name="Hanschen E.R."/>
            <person name="Kwon T."/>
            <person name="Eng W."/>
            <person name="Kruse C.P.S."/>
            <person name="Koehler S.I."/>
            <person name="Kunde Y."/>
            <person name="Gleasner C.D."/>
            <person name="You Mak K.T."/>
            <person name="Polle J."/>
            <person name="Hovde B.T."/>
            <person name="Starkenburg S.R."/>
        </authorList>
    </citation>
    <scope>NUCLEOTIDE SEQUENCE [LARGE SCALE GENOMIC DNA]</scope>
    <source>
        <strain evidence="8 9">DOE0152z</strain>
    </source>
</reference>
<dbReference type="CDD" id="cd14856">
    <property type="entry name" value="TRAPPC4_synbindin"/>
    <property type="match status" value="1"/>
</dbReference>
<dbReference type="EMBL" id="CP126224">
    <property type="protein sequence ID" value="WIA24024.1"/>
    <property type="molecule type" value="Genomic_DNA"/>
</dbReference>
<dbReference type="SUPFAM" id="SSF64356">
    <property type="entry name" value="SNARE-like"/>
    <property type="match status" value="1"/>
</dbReference>
<dbReference type="PANTHER" id="PTHR23249">
    <property type="entry name" value="TRAFFICKING PROTEIN PARTICLE COMPLEX SUBUNIT"/>
    <property type="match status" value="1"/>
</dbReference>
<keyword evidence="5 7" id="KW-0333">Golgi apparatus</keyword>
<dbReference type="Gene3D" id="3.30.450.70">
    <property type="match status" value="2"/>
</dbReference>
<name>A0ABY8UQZ8_TETOB</name>